<dbReference type="Proteomes" id="UP000054477">
    <property type="component" value="Unassembled WGS sequence"/>
</dbReference>
<dbReference type="EMBL" id="KN838746">
    <property type="protein sequence ID" value="KIJ95686.1"/>
    <property type="molecule type" value="Genomic_DNA"/>
</dbReference>
<dbReference type="AlphaFoldDB" id="A0A0C9XD77"/>
<name>A0A0C9XD77_9AGAR</name>
<reference evidence="2" key="2">
    <citation type="submission" date="2015-01" db="EMBL/GenBank/DDBJ databases">
        <title>Evolutionary Origins and Diversification of the Mycorrhizal Mutualists.</title>
        <authorList>
            <consortium name="DOE Joint Genome Institute"/>
            <consortium name="Mycorrhizal Genomics Consortium"/>
            <person name="Kohler A."/>
            <person name="Kuo A."/>
            <person name="Nagy L.G."/>
            <person name="Floudas D."/>
            <person name="Copeland A."/>
            <person name="Barry K.W."/>
            <person name="Cichocki N."/>
            <person name="Veneault-Fourrey C."/>
            <person name="LaButti K."/>
            <person name="Lindquist E.A."/>
            <person name="Lipzen A."/>
            <person name="Lundell T."/>
            <person name="Morin E."/>
            <person name="Murat C."/>
            <person name="Riley R."/>
            <person name="Ohm R."/>
            <person name="Sun H."/>
            <person name="Tunlid A."/>
            <person name="Henrissat B."/>
            <person name="Grigoriev I.V."/>
            <person name="Hibbett D.S."/>
            <person name="Martin F."/>
        </authorList>
    </citation>
    <scope>NUCLEOTIDE SEQUENCE [LARGE SCALE GENOMIC DNA]</scope>
    <source>
        <strain evidence="2">LaAM-08-1</strain>
    </source>
</reference>
<dbReference type="HOGENOM" id="CLU_2320763_0_0_1"/>
<evidence type="ECO:0000313" key="1">
    <source>
        <dbReference type="EMBL" id="KIJ95686.1"/>
    </source>
</evidence>
<proteinExistence type="predicted"/>
<protein>
    <submittedName>
        <fullName evidence="1">Uncharacterized protein</fullName>
    </submittedName>
</protein>
<evidence type="ECO:0000313" key="2">
    <source>
        <dbReference type="Proteomes" id="UP000054477"/>
    </source>
</evidence>
<accession>A0A0C9XD77</accession>
<organism evidence="1 2">
    <name type="scientific">Laccaria amethystina LaAM-08-1</name>
    <dbReference type="NCBI Taxonomy" id="1095629"/>
    <lineage>
        <taxon>Eukaryota</taxon>
        <taxon>Fungi</taxon>
        <taxon>Dikarya</taxon>
        <taxon>Basidiomycota</taxon>
        <taxon>Agaricomycotina</taxon>
        <taxon>Agaricomycetes</taxon>
        <taxon>Agaricomycetidae</taxon>
        <taxon>Agaricales</taxon>
        <taxon>Agaricineae</taxon>
        <taxon>Hydnangiaceae</taxon>
        <taxon>Laccaria</taxon>
    </lineage>
</organism>
<sequence length="99" mass="10731">MFYSQQHPLDSTFGAQGVFQANTASAMSIPISCPRGFKTGSSLSIDVTKLPFSMFLRANSTTSGHALAHSKTSTVYPTNLQFVFRLLGQFTLITRVIPG</sequence>
<keyword evidence="2" id="KW-1185">Reference proteome</keyword>
<gene>
    <name evidence="1" type="ORF">K443DRAFT_320912</name>
</gene>
<reference evidence="1 2" key="1">
    <citation type="submission" date="2014-04" db="EMBL/GenBank/DDBJ databases">
        <authorList>
            <consortium name="DOE Joint Genome Institute"/>
            <person name="Kuo A."/>
            <person name="Kohler A."/>
            <person name="Nagy L.G."/>
            <person name="Floudas D."/>
            <person name="Copeland A."/>
            <person name="Barry K.W."/>
            <person name="Cichocki N."/>
            <person name="Veneault-Fourrey C."/>
            <person name="LaButti K."/>
            <person name="Lindquist E.A."/>
            <person name="Lipzen A."/>
            <person name="Lundell T."/>
            <person name="Morin E."/>
            <person name="Murat C."/>
            <person name="Sun H."/>
            <person name="Tunlid A."/>
            <person name="Henrissat B."/>
            <person name="Grigoriev I.V."/>
            <person name="Hibbett D.S."/>
            <person name="Martin F."/>
            <person name="Nordberg H.P."/>
            <person name="Cantor M.N."/>
            <person name="Hua S.X."/>
        </authorList>
    </citation>
    <scope>NUCLEOTIDE SEQUENCE [LARGE SCALE GENOMIC DNA]</scope>
    <source>
        <strain evidence="1 2">LaAM-08-1</strain>
    </source>
</reference>